<dbReference type="InterPro" id="IPR056592">
    <property type="entry name" value="Beta-prop_At3g26010-like"/>
</dbReference>
<dbReference type="PANTHER" id="PTHR35546:SF130">
    <property type="entry name" value="EXPRESSED PROTEIN"/>
    <property type="match status" value="1"/>
</dbReference>
<sequence>MLQQSAVQPSTYACTKATNYDKDKTEQNMGKGKLKAKVDKDKDMDNIIEENSSIKTNSSFSRIPEEILLEILSRLPPKVVFNISVSKSINKLTRTPEFTTKHSLNYCKALSGNVTGFFCQCRGFRHLWDDRPLNEYKWITAEYLADPEFILLEPEPNPVPDPSLKLLKQKGKNSNEVVEIIDSCNGLLFCCIYNGKKIVQTYFVCNPFTKESVSLPFPPRNTSILSRFSFALLADTTTKGYLQYKVFCVFKPRGGGDVEPYSVLLIFSSETGKWEEIDERLPPLSYENNMIGVKMVLNGRLFMNCLEDHILVCHLINNKRCYELIEAPCSRSLGRSLWKSKDEKLFCYYHGFDDTVSVWSLCGNDENELEEWKLEHNKEIEMLTEDVLCQVNGAKKWNINRMREILKPRVAFNIIASKPESNVIYLWKGLLLLKYDVKERNFEKVWGFERGTGPTTSCVFPYVHSFAPIQIAQMKEDEKEVERSMNGLGVKDYYEEELQGSWAKKRNNRKTRRKNAALHPD</sequence>
<accession>A0A2N9HAY4</accession>
<dbReference type="NCBIfam" id="TIGR01640">
    <property type="entry name" value="F_box_assoc_1"/>
    <property type="match status" value="1"/>
</dbReference>
<protein>
    <recommendedName>
        <fullName evidence="1">F-box domain-containing protein</fullName>
    </recommendedName>
</protein>
<dbReference type="Pfam" id="PF24750">
    <property type="entry name" value="b-prop_At3g26010-like"/>
    <property type="match status" value="1"/>
</dbReference>
<dbReference type="EMBL" id="OIVN01003090">
    <property type="protein sequence ID" value="SPD08734.1"/>
    <property type="molecule type" value="Genomic_DNA"/>
</dbReference>
<dbReference type="InterPro" id="IPR055290">
    <property type="entry name" value="At3g26010-like"/>
</dbReference>
<dbReference type="InterPro" id="IPR017451">
    <property type="entry name" value="F-box-assoc_interact_dom"/>
</dbReference>
<dbReference type="PANTHER" id="PTHR35546">
    <property type="entry name" value="F-BOX PROTEIN INTERACTION DOMAIN PROTEIN-RELATED"/>
    <property type="match status" value="1"/>
</dbReference>
<organism evidence="2">
    <name type="scientific">Fagus sylvatica</name>
    <name type="common">Beechnut</name>
    <dbReference type="NCBI Taxonomy" id="28930"/>
    <lineage>
        <taxon>Eukaryota</taxon>
        <taxon>Viridiplantae</taxon>
        <taxon>Streptophyta</taxon>
        <taxon>Embryophyta</taxon>
        <taxon>Tracheophyta</taxon>
        <taxon>Spermatophyta</taxon>
        <taxon>Magnoliopsida</taxon>
        <taxon>eudicotyledons</taxon>
        <taxon>Gunneridae</taxon>
        <taxon>Pentapetalae</taxon>
        <taxon>rosids</taxon>
        <taxon>fabids</taxon>
        <taxon>Fagales</taxon>
        <taxon>Fagaceae</taxon>
        <taxon>Fagus</taxon>
    </lineage>
</organism>
<dbReference type="Pfam" id="PF00646">
    <property type="entry name" value="F-box"/>
    <property type="match status" value="1"/>
</dbReference>
<evidence type="ECO:0000313" key="2">
    <source>
        <dbReference type="EMBL" id="SPD08734.1"/>
    </source>
</evidence>
<reference evidence="2" key="1">
    <citation type="submission" date="2018-02" db="EMBL/GenBank/DDBJ databases">
        <authorList>
            <person name="Cohen D.B."/>
            <person name="Kent A.D."/>
        </authorList>
    </citation>
    <scope>NUCLEOTIDE SEQUENCE</scope>
</reference>
<feature type="domain" description="F-box" evidence="1">
    <location>
        <begin position="57"/>
        <end position="84"/>
    </location>
</feature>
<dbReference type="AlphaFoldDB" id="A0A2N9HAY4"/>
<dbReference type="SUPFAM" id="SSF81383">
    <property type="entry name" value="F-box domain"/>
    <property type="match status" value="1"/>
</dbReference>
<evidence type="ECO:0000259" key="1">
    <source>
        <dbReference type="PROSITE" id="PS50181"/>
    </source>
</evidence>
<dbReference type="InterPro" id="IPR001810">
    <property type="entry name" value="F-box_dom"/>
</dbReference>
<name>A0A2N9HAY4_FAGSY</name>
<dbReference type="PROSITE" id="PS50181">
    <property type="entry name" value="FBOX"/>
    <property type="match status" value="1"/>
</dbReference>
<gene>
    <name evidence="2" type="ORF">FSB_LOCUS36616</name>
</gene>
<dbReference type="InterPro" id="IPR036047">
    <property type="entry name" value="F-box-like_dom_sf"/>
</dbReference>
<proteinExistence type="predicted"/>